<evidence type="ECO:0000313" key="2">
    <source>
        <dbReference type="EMBL" id="MBE1160852.1"/>
    </source>
</evidence>
<accession>A0ABR9G9Y2</accession>
<evidence type="ECO:0000313" key="3">
    <source>
        <dbReference type="Proteomes" id="UP000651010"/>
    </source>
</evidence>
<feature type="signal peptide" evidence="1">
    <location>
        <begin position="1"/>
        <end position="19"/>
    </location>
</feature>
<protein>
    <submittedName>
        <fullName evidence="2">Copper resistance protein B</fullName>
    </submittedName>
</protein>
<proteinExistence type="predicted"/>
<keyword evidence="1" id="KW-0732">Signal</keyword>
<evidence type="ECO:0000256" key="1">
    <source>
        <dbReference type="SAM" id="SignalP"/>
    </source>
</evidence>
<organism evidence="2 3">
    <name type="scientific">Dyella acidiphila</name>
    <dbReference type="NCBI Taxonomy" id="2775866"/>
    <lineage>
        <taxon>Bacteria</taxon>
        <taxon>Pseudomonadati</taxon>
        <taxon>Pseudomonadota</taxon>
        <taxon>Gammaproteobacteria</taxon>
        <taxon>Lysobacterales</taxon>
        <taxon>Rhodanobacteraceae</taxon>
        <taxon>Dyella</taxon>
    </lineage>
</organism>
<sequence length="253" mass="28587">MACHLAAALGLCMLTPLFAQDAPMAMSMPGMPTSASMQNMDMNDDASRAMLLFDQLEYTHGRNGNGPAWEAEGWYGNDDNKLWLRSEGEGSAGRVDSGDIEALWSHPVSAFWSTQLGVRHDLGLGPQRNWLAFGVEGLAPYWLELEATGYAGESGRLSARMRAEYTLRFTQRWMLQPEFELNLYDKDDPAQRVGSGVSDAQLGLRLRYEITRQFAPYVGIVWTRRFGTTADYLREQQQAVFDRQFVAGFRFWF</sequence>
<dbReference type="EMBL" id="JACZZA010000005">
    <property type="protein sequence ID" value="MBE1160852.1"/>
    <property type="molecule type" value="Genomic_DNA"/>
</dbReference>
<gene>
    <name evidence="2" type="ORF">IGX34_10660</name>
</gene>
<dbReference type="InterPro" id="IPR007939">
    <property type="entry name" value="Cu-R_B_prcur"/>
</dbReference>
<keyword evidence="3" id="KW-1185">Reference proteome</keyword>
<feature type="chain" id="PRO_5046109371" evidence="1">
    <location>
        <begin position="20"/>
        <end position="253"/>
    </location>
</feature>
<comment type="caution">
    <text evidence="2">The sequence shown here is derived from an EMBL/GenBank/DDBJ whole genome shotgun (WGS) entry which is preliminary data.</text>
</comment>
<dbReference type="Proteomes" id="UP000651010">
    <property type="component" value="Unassembled WGS sequence"/>
</dbReference>
<dbReference type="Pfam" id="PF05275">
    <property type="entry name" value="CopB"/>
    <property type="match status" value="1"/>
</dbReference>
<reference evidence="2 3" key="1">
    <citation type="submission" date="2020-09" db="EMBL/GenBank/DDBJ databases">
        <title>Dyella sp. 7MK23 isolated from forest soil.</title>
        <authorList>
            <person name="Fu J."/>
        </authorList>
    </citation>
    <scope>NUCLEOTIDE SEQUENCE [LARGE SCALE GENOMIC DNA]</scope>
    <source>
        <strain evidence="2 3">7MK23</strain>
    </source>
</reference>
<name>A0ABR9G9Y2_9GAMM</name>